<organism evidence="4 5">
    <name type="scientific">Stemphylium lycopersici</name>
    <name type="common">Tomato gray leaf spot disease fungus</name>
    <name type="synonym">Thyrospora lycopersici</name>
    <dbReference type="NCBI Taxonomy" id="183478"/>
    <lineage>
        <taxon>Eukaryota</taxon>
        <taxon>Fungi</taxon>
        <taxon>Dikarya</taxon>
        <taxon>Ascomycota</taxon>
        <taxon>Pezizomycotina</taxon>
        <taxon>Dothideomycetes</taxon>
        <taxon>Pleosporomycetidae</taxon>
        <taxon>Pleosporales</taxon>
        <taxon>Pleosporineae</taxon>
        <taxon>Pleosporaceae</taxon>
        <taxon>Stemphylium</taxon>
    </lineage>
</organism>
<feature type="transmembrane region" description="Helical" evidence="3">
    <location>
        <begin position="347"/>
        <end position="367"/>
    </location>
</feature>
<proteinExistence type="inferred from homology"/>
<feature type="transmembrane region" description="Helical" evidence="3">
    <location>
        <begin position="214"/>
        <end position="240"/>
    </location>
</feature>
<comment type="subcellular location">
    <subcellularLocation>
        <location evidence="1">Membrane</location>
        <topology evidence="1">Multi-pass membrane protein</topology>
    </subcellularLocation>
</comment>
<feature type="transmembrane region" description="Helical" evidence="3">
    <location>
        <begin position="252"/>
        <end position="270"/>
    </location>
</feature>
<dbReference type="InterPro" id="IPR011701">
    <property type="entry name" value="MFS"/>
</dbReference>
<evidence type="ECO:0000313" key="4">
    <source>
        <dbReference type="EMBL" id="RAR06803.1"/>
    </source>
</evidence>
<dbReference type="GO" id="GO:0016020">
    <property type="term" value="C:membrane"/>
    <property type="evidence" value="ECO:0007669"/>
    <property type="project" value="UniProtKB-SubCell"/>
</dbReference>
<dbReference type="InterPro" id="IPR036259">
    <property type="entry name" value="MFS_trans_sf"/>
</dbReference>
<gene>
    <name evidence="4" type="ORF">DDE83_006743</name>
</gene>
<feature type="transmembrane region" description="Helical" evidence="3">
    <location>
        <begin position="306"/>
        <end position="327"/>
    </location>
</feature>
<evidence type="ECO:0000313" key="5">
    <source>
        <dbReference type="Proteomes" id="UP000249619"/>
    </source>
</evidence>
<dbReference type="AlphaFoldDB" id="A0A364MY11"/>
<keyword evidence="5" id="KW-1185">Reference proteome</keyword>
<dbReference type="PANTHER" id="PTHR11360">
    <property type="entry name" value="MONOCARBOXYLATE TRANSPORTER"/>
    <property type="match status" value="1"/>
</dbReference>
<sequence>MAVETKAYFGDATLKSATATPNMIPRIQVLSGFLLMFNSWGLINAFGVFQEYYASFDPPLSTASSISWVGTLQTFLLLACGSATGSFVDRGHAQLMSFIGCALVTLGLIFTSFSGEFSDSRHPVYYQILLSQGVLSGLAIGLAGTGASVGGIIYPILTRRLLANIGFSWSMRAIALVVLVTTGIGGVLVRQRAELTQNPAKRTLYDFQCLKEPVYALFAAGVFFTFAGIYIPYFYIGAWVRDTGFPLHDMDAYYLVSIINAGGLLGRLIPNFLADKFKSGPVLTQALAAIACGALAAGWTHIKTSFAGLVVWLVAYGFLSGTVISLIPAGAATLTQDMSRLGGKLGVVFGANAFASLIGNPVAGAILRGTHAAWTGLGIYCAVFNLDSNAPSGGAEIPQLVYHPRARNA</sequence>
<dbReference type="InterPro" id="IPR050327">
    <property type="entry name" value="Proton-linked_MCT"/>
</dbReference>
<dbReference type="GO" id="GO:0022857">
    <property type="term" value="F:transmembrane transporter activity"/>
    <property type="evidence" value="ECO:0007669"/>
    <property type="project" value="InterPro"/>
</dbReference>
<dbReference type="Proteomes" id="UP000249619">
    <property type="component" value="Unassembled WGS sequence"/>
</dbReference>
<comment type="caution">
    <text evidence="4">The sequence shown here is derived from an EMBL/GenBank/DDBJ whole genome shotgun (WGS) entry which is preliminary data.</text>
</comment>
<feature type="transmembrane region" description="Helical" evidence="3">
    <location>
        <begin position="134"/>
        <end position="157"/>
    </location>
</feature>
<accession>A0A364MY11</accession>
<dbReference type="Pfam" id="PF07690">
    <property type="entry name" value="MFS_1"/>
    <property type="match status" value="1"/>
</dbReference>
<keyword evidence="3" id="KW-0812">Transmembrane</keyword>
<keyword evidence="3" id="KW-0472">Membrane</keyword>
<feature type="transmembrane region" description="Helical" evidence="3">
    <location>
        <begin position="33"/>
        <end position="53"/>
    </location>
</feature>
<reference evidence="5" key="1">
    <citation type="submission" date="2018-05" db="EMBL/GenBank/DDBJ databases">
        <title>Draft genome sequence of Stemphylium lycopersici strain CIDEFI 213.</title>
        <authorList>
            <person name="Medina R."/>
            <person name="Franco M.E.E."/>
            <person name="Lucentini C.G."/>
            <person name="Saparrat M.C.N."/>
            <person name="Balatti P.A."/>
        </authorList>
    </citation>
    <scope>NUCLEOTIDE SEQUENCE [LARGE SCALE GENOMIC DNA]</scope>
    <source>
        <strain evidence="5">CIDEFI 213</strain>
    </source>
</reference>
<evidence type="ECO:0000256" key="1">
    <source>
        <dbReference type="ARBA" id="ARBA00004141"/>
    </source>
</evidence>
<dbReference type="SUPFAM" id="SSF103473">
    <property type="entry name" value="MFS general substrate transporter"/>
    <property type="match status" value="1"/>
</dbReference>
<evidence type="ECO:0000256" key="2">
    <source>
        <dbReference type="ARBA" id="ARBA00006727"/>
    </source>
</evidence>
<feature type="transmembrane region" description="Helical" evidence="3">
    <location>
        <begin position="95"/>
        <end position="114"/>
    </location>
</feature>
<dbReference type="PANTHER" id="PTHR11360:SF234">
    <property type="entry name" value="MFS-TYPE TRANSPORTER DBAD-RELATED"/>
    <property type="match status" value="1"/>
</dbReference>
<feature type="transmembrane region" description="Helical" evidence="3">
    <location>
        <begin position="65"/>
        <end position="88"/>
    </location>
</feature>
<comment type="similarity">
    <text evidence="2">Belongs to the major facilitator superfamily. Monocarboxylate porter (TC 2.A.1.13) family.</text>
</comment>
<feature type="transmembrane region" description="Helical" evidence="3">
    <location>
        <begin position="169"/>
        <end position="189"/>
    </location>
</feature>
<keyword evidence="3" id="KW-1133">Transmembrane helix</keyword>
<protein>
    <submittedName>
        <fullName evidence="4">Mfs general substrate transporter</fullName>
    </submittedName>
</protein>
<dbReference type="Gene3D" id="1.20.1250.20">
    <property type="entry name" value="MFS general substrate transporter like domains"/>
    <property type="match status" value="1"/>
</dbReference>
<feature type="transmembrane region" description="Helical" evidence="3">
    <location>
        <begin position="282"/>
        <end position="299"/>
    </location>
</feature>
<dbReference type="EMBL" id="QGDH01000109">
    <property type="protein sequence ID" value="RAR06803.1"/>
    <property type="molecule type" value="Genomic_DNA"/>
</dbReference>
<evidence type="ECO:0000256" key="3">
    <source>
        <dbReference type="SAM" id="Phobius"/>
    </source>
</evidence>
<name>A0A364MY11_STELY</name>